<reference evidence="3 4" key="1">
    <citation type="submission" date="2014-05" db="EMBL/GenBank/DDBJ databases">
        <title>ATOL: Assembling a taxonomically balanced genome-scale reconstruction of the evolutionary history of the Enterobacteriaceae.</title>
        <authorList>
            <person name="Plunkett G.III."/>
            <person name="Neeno-Eckwall E.C."/>
            <person name="Glasner J.D."/>
            <person name="Perna N.T."/>
        </authorList>
    </citation>
    <scope>NUCLEOTIDE SEQUENCE [LARGE SCALE GENOMIC DNA]</scope>
    <source>
        <strain evidence="3 4">ATCC 33301</strain>
    </source>
</reference>
<dbReference type="GO" id="GO:0005737">
    <property type="term" value="C:cytoplasm"/>
    <property type="evidence" value="ECO:0007669"/>
    <property type="project" value="TreeGrafter"/>
</dbReference>
<accession>A0A085JDW3</accession>
<dbReference type="InterPro" id="IPR013024">
    <property type="entry name" value="GGCT-like"/>
</dbReference>
<dbReference type="InterPro" id="IPR036568">
    <property type="entry name" value="GGCT-like_sf"/>
</dbReference>
<comment type="caution">
    <text evidence="3">The sequence shown here is derived from an EMBL/GenBank/DDBJ whole genome shotgun (WGS) entry which is preliminary data.</text>
</comment>
<evidence type="ECO:0000313" key="4">
    <source>
        <dbReference type="Proteomes" id="UP000028602"/>
    </source>
</evidence>
<dbReference type="Pfam" id="PF04752">
    <property type="entry name" value="ChaC"/>
    <property type="match status" value="1"/>
</dbReference>
<sequence>MLTRDFLINADCQSSFGSIEPHLVLSTEQRKASLSRFLAELPPREPIWVFGYGSLMWNPVLDYREVQPAQLDGWQRAFCIRLIAGRGTGCTPGRMLALKAGGQTRGLVFRLNETTRATELELLWKREMITGCYCPRWQKVTLDNGREITALVFTINTEHPLYEPDDSPAIIAPLIAAARGPLGTNARYLYELVNSLAALGAPDEKLNMLASQVRACCPEQDAY</sequence>
<keyword evidence="2" id="KW-0456">Lyase</keyword>
<dbReference type="Proteomes" id="UP000028602">
    <property type="component" value="Unassembled WGS sequence"/>
</dbReference>
<dbReference type="EC" id="4.3.2.7" evidence="1"/>
<dbReference type="InterPro" id="IPR006840">
    <property type="entry name" value="ChaC"/>
</dbReference>
<dbReference type="RefSeq" id="WP_025901887.1">
    <property type="nucleotide sequence ID" value="NZ_ATMJ01000011.1"/>
</dbReference>
<dbReference type="eggNOG" id="COG3703">
    <property type="taxonomic scope" value="Bacteria"/>
</dbReference>
<dbReference type="PANTHER" id="PTHR12192:SF2">
    <property type="entry name" value="GLUTATHIONE-SPECIFIC GAMMA-GLUTAMYLCYCLOTRANSFERASE 2"/>
    <property type="match status" value="1"/>
</dbReference>
<keyword evidence="4" id="KW-1185">Reference proteome</keyword>
<dbReference type="SUPFAM" id="SSF110857">
    <property type="entry name" value="Gamma-glutamyl cyclotransferase-like"/>
    <property type="match status" value="1"/>
</dbReference>
<dbReference type="AlphaFoldDB" id="A0A085JDW3"/>
<dbReference type="EMBL" id="JMPR01000037">
    <property type="protein sequence ID" value="KFD18659.1"/>
    <property type="molecule type" value="Genomic_DNA"/>
</dbReference>
<dbReference type="GO" id="GO:0006751">
    <property type="term" value="P:glutathione catabolic process"/>
    <property type="evidence" value="ECO:0007669"/>
    <property type="project" value="InterPro"/>
</dbReference>
<dbReference type="OrthoDB" id="9795692at2"/>
<organism evidence="3 4">
    <name type="scientific">Tatumella ptyseos ATCC 33301</name>
    <dbReference type="NCBI Taxonomy" id="1005995"/>
    <lineage>
        <taxon>Bacteria</taxon>
        <taxon>Pseudomonadati</taxon>
        <taxon>Pseudomonadota</taxon>
        <taxon>Gammaproteobacteria</taxon>
        <taxon>Enterobacterales</taxon>
        <taxon>Erwiniaceae</taxon>
        <taxon>Tatumella</taxon>
    </lineage>
</organism>
<proteinExistence type="predicted"/>
<evidence type="ECO:0000256" key="2">
    <source>
        <dbReference type="ARBA" id="ARBA00023239"/>
    </source>
</evidence>
<protein>
    <recommendedName>
        <fullName evidence="1">glutathione-specific gamma-glutamylcyclotransferase</fullName>
        <ecNumber evidence="1">4.3.2.7</ecNumber>
    </recommendedName>
</protein>
<dbReference type="Gene3D" id="3.10.490.10">
    <property type="entry name" value="Gamma-glutamyl cyclotransferase-like"/>
    <property type="match status" value="1"/>
</dbReference>
<gene>
    <name evidence="3" type="ORF">GTPT_2420</name>
</gene>
<evidence type="ECO:0000313" key="3">
    <source>
        <dbReference type="EMBL" id="KFD18659.1"/>
    </source>
</evidence>
<evidence type="ECO:0000256" key="1">
    <source>
        <dbReference type="ARBA" id="ARBA00012344"/>
    </source>
</evidence>
<dbReference type="CDD" id="cd06661">
    <property type="entry name" value="GGCT_like"/>
    <property type="match status" value="1"/>
</dbReference>
<name>A0A085JDW3_9GAMM</name>
<dbReference type="PANTHER" id="PTHR12192">
    <property type="entry name" value="CATION TRANSPORT PROTEIN CHAC-RELATED"/>
    <property type="match status" value="1"/>
</dbReference>
<dbReference type="GO" id="GO:0061928">
    <property type="term" value="F:glutathione specific gamma-glutamylcyclotransferase activity"/>
    <property type="evidence" value="ECO:0007669"/>
    <property type="project" value="UniProtKB-EC"/>
</dbReference>